<dbReference type="RefSeq" id="WP_065357582.1">
    <property type="nucleotide sequence ID" value="NZ_CP050321.1"/>
</dbReference>
<evidence type="ECO:0000313" key="6">
    <source>
        <dbReference type="Proteomes" id="UP000503580"/>
    </source>
</evidence>
<dbReference type="KEGG" id="kgn:GY169_13470"/>
<feature type="signal peptide" evidence="2">
    <location>
        <begin position="1"/>
        <end position="21"/>
    </location>
</feature>
<dbReference type="PANTHER" id="PTHR38105">
    <property type="entry name" value="OUTER MEMBRANE PROTEIN-RELATED-RELATED"/>
    <property type="match status" value="1"/>
</dbReference>
<dbReference type="InterPro" id="IPR053713">
    <property type="entry name" value="Bact_OM_Channel_sf"/>
</dbReference>
<dbReference type="GO" id="GO:0015288">
    <property type="term" value="F:porin activity"/>
    <property type="evidence" value="ECO:0007669"/>
    <property type="project" value="TreeGrafter"/>
</dbReference>
<accession>A0A6G9RPP8</accession>
<dbReference type="EMBL" id="CP050321">
    <property type="protein sequence ID" value="QIR27751.1"/>
    <property type="molecule type" value="Genomic_DNA"/>
</dbReference>
<evidence type="ECO:0000256" key="2">
    <source>
        <dbReference type="SAM" id="SignalP"/>
    </source>
</evidence>
<dbReference type="Proteomes" id="UP000197098">
    <property type="component" value="Chromosome"/>
</dbReference>
<dbReference type="EMBL" id="CP022114">
    <property type="protein sequence ID" value="ASG63526.1"/>
    <property type="molecule type" value="Genomic_DNA"/>
</dbReference>
<name>A0A248KJS7_9ENTR</name>
<dbReference type="Pfam" id="PF06178">
    <property type="entry name" value="KdgM"/>
    <property type="match status" value="1"/>
</dbReference>
<dbReference type="GO" id="GO:0009279">
    <property type="term" value="C:cell outer membrane"/>
    <property type="evidence" value="ECO:0007669"/>
    <property type="project" value="TreeGrafter"/>
</dbReference>
<feature type="chain" id="PRO_5044570119" evidence="2">
    <location>
        <begin position="22"/>
        <end position="251"/>
    </location>
</feature>
<sequence>MLSRKYLMAGCVLLVSQVALAEEGSSPIKALSLDYRHEYRTRDRTHYDKLNMSAALPNNFNFSIETKYKTGGKDTKDKMFSDPVINAVELTLSRAFIFDNFKISPLIQPEFNNERTEWKFGFVPWYTFNENWAIGGMYRFEMTDYANDPDCGYNGDKSCSTNKHRTVNRGDIYLRYTWDRFSTTYKFIYKHGDEILWGNQHYDYEQEWQFDYLLGDKKEWKPYVTFGDIGRSSKSTERQFRLRMGVVYTFK</sequence>
<dbReference type="GO" id="GO:0015772">
    <property type="term" value="P:oligosaccharide transport"/>
    <property type="evidence" value="ECO:0007669"/>
    <property type="project" value="TreeGrafter"/>
</dbReference>
<dbReference type="Proteomes" id="UP000503580">
    <property type="component" value="Chromosome"/>
</dbReference>
<gene>
    <name evidence="3" type="ORF">CEW81_13860</name>
    <name evidence="4" type="ORF">GY169_13470</name>
</gene>
<keyword evidence="1 2" id="KW-0732">Signal</keyword>
<evidence type="ECO:0000256" key="1">
    <source>
        <dbReference type="ARBA" id="ARBA00022729"/>
    </source>
</evidence>
<evidence type="ECO:0000313" key="5">
    <source>
        <dbReference type="Proteomes" id="UP000197098"/>
    </source>
</evidence>
<dbReference type="InterPro" id="IPR009331">
    <property type="entry name" value="Oligogalacturonate-sp_porin"/>
</dbReference>
<accession>A0A248KJS7</accession>
<reference evidence="3 5" key="1">
    <citation type="submission" date="2017-06" db="EMBL/GenBank/DDBJ databases">
        <title>Origin of plasmid-mediated fosfomycin resistance gene fosA3.</title>
        <authorList>
            <person name="Ito R."/>
            <person name="Pacey M.P."/>
            <person name="Doi Y."/>
        </authorList>
    </citation>
    <scope>NUCLEOTIDE SEQUENCE [LARGE SCALE GENOMIC DNA]</scope>
    <source>
        <strain evidence="3 5">YDC799</strain>
    </source>
</reference>
<evidence type="ECO:0000313" key="3">
    <source>
        <dbReference type="EMBL" id="ASG63526.1"/>
    </source>
</evidence>
<dbReference type="Gene3D" id="2.40.160.40">
    <property type="entry name" value="monomeric porin ompg"/>
    <property type="match status" value="1"/>
</dbReference>
<dbReference type="PANTHER" id="PTHR38105:SF5">
    <property type="entry name" value="OUTER MEMBRANE PROTEIN"/>
    <property type="match status" value="1"/>
</dbReference>
<dbReference type="AlphaFoldDB" id="A0A248KJS7"/>
<organism evidence="3 5">
    <name type="scientific">Kluyvera genomosp. 3</name>
    <dbReference type="NCBI Taxonomy" id="2774055"/>
    <lineage>
        <taxon>Bacteria</taxon>
        <taxon>Pseudomonadati</taxon>
        <taxon>Pseudomonadota</taxon>
        <taxon>Gammaproteobacteria</taxon>
        <taxon>Enterobacterales</taxon>
        <taxon>Enterobacteriaceae</taxon>
        <taxon>Kluyvera</taxon>
    </lineage>
</organism>
<proteinExistence type="predicted"/>
<keyword evidence="6" id="KW-1185">Reference proteome</keyword>
<protein>
    <submittedName>
        <fullName evidence="3">KdgM family transporter</fullName>
    </submittedName>
</protein>
<evidence type="ECO:0000313" key="4">
    <source>
        <dbReference type="EMBL" id="QIR27751.1"/>
    </source>
</evidence>
<reference evidence="4 6" key="2">
    <citation type="submission" date="2020-02" db="EMBL/GenBank/DDBJ databases">
        <title>Whole genome PO2S7.</title>
        <authorList>
            <person name="Singha K.M."/>
        </authorList>
    </citation>
    <scope>NUCLEOTIDE SEQUENCE [LARGE SCALE GENOMIC DNA]</scope>
    <source>
        <strain evidence="4 6">PO2S7</strain>
    </source>
</reference>